<sequence>MSKTPKNWPLGTPYISTPFYGKDISAPQKQILKTKPPSGDAPSIPSSSTQLPCPLVRIQPIDSPAHPAHGQFGLFAARDLKAGSFIVPYLGRTHGSSTADTESDYDLWLDKEGDLAVDAAHQGNEARFVNDYRGVKERPNAEFGLGWSEQWGQICVGFWVKRGKREGIRKGEEILVSYGKGFWGGRREDDVD</sequence>
<protein>
    <submittedName>
        <fullName evidence="1">Uncharacterized protein</fullName>
    </submittedName>
</protein>
<dbReference type="EMBL" id="CM047943">
    <property type="protein sequence ID" value="KAI9900553.1"/>
    <property type="molecule type" value="Genomic_DNA"/>
</dbReference>
<organism evidence="1 2">
    <name type="scientific">Trichothecium roseum</name>
    <dbReference type="NCBI Taxonomy" id="47278"/>
    <lineage>
        <taxon>Eukaryota</taxon>
        <taxon>Fungi</taxon>
        <taxon>Dikarya</taxon>
        <taxon>Ascomycota</taxon>
        <taxon>Pezizomycotina</taxon>
        <taxon>Sordariomycetes</taxon>
        <taxon>Hypocreomycetidae</taxon>
        <taxon>Hypocreales</taxon>
        <taxon>Hypocreales incertae sedis</taxon>
        <taxon>Trichothecium</taxon>
    </lineage>
</organism>
<comment type="caution">
    <text evidence="1">The sequence shown here is derived from an EMBL/GenBank/DDBJ whole genome shotgun (WGS) entry which is preliminary data.</text>
</comment>
<reference evidence="1" key="1">
    <citation type="submission" date="2022-10" db="EMBL/GenBank/DDBJ databases">
        <title>Complete Genome of Trichothecium roseum strain YXFP-22015, a Plant Pathogen Isolated from Citrus.</title>
        <authorList>
            <person name="Wang Y."/>
            <person name="Zhu L."/>
        </authorList>
    </citation>
    <scope>NUCLEOTIDE SEQUENCE</scope>
    <source>
        <strain evidence="1">YXFP-22015</strain>
    </source>
</reference>
<keyword evidence="2" id="KW-1185">Reference proteome</keyword>
<evidence type="ECO:0000313" key="1">
    <source>
        <dbReference type="EMBL" id="KAI9900553.1"/>
    </source>
</evidence>
<gene>
    <name evidence="1" type="ORF">N3K66_004815</name>
</gene>
<proteinExistence type="predicted"/>
<name>A0ACC0V402_9HYPO</name>
<accession>A0ACC0V402</accession>
<evidence type="ECO:0000313" key="2">
    <source>
        <dbReference type="Proteomes" id="UP001163324"/>
    </source>
</evidence>
<dbReference type="Proteomes" id="UP001163324">
    <property type="component" value="Chromosome 4"/>
</dbReference>